<dbReference type="RefSeq" id="WP_368581065.1">
    <property type="nucleotide sequence ID" value="NZ_JBFPKB010000048.1"/>
</dbReference>
<evidence type="ECO:0000313" key="2">
    <source>
        <dbReference type="Proteomes" id="UP001558535"/>
    </source>
</evidence>
<protein>
    <submittedName>
        <fullName evidence="1">Uncharacterized protein</fullName>
    </submittedName>
</protein>
<gene>
    <name evidence="1" type="ORF">AB3X84_30180</name>
</gene>
<feature type="non-terminal residue" evidence="1">
    <location>
        <position position="106"/>
    </location>
</feature>
<sequence>MLLKWEDDGDGEPEALADKGVLSLMTKVLPVLHPNKETIDISFKSTAGGPERRPPVKHCSMSLGCALTQDYCYRVRAVASCNLLPVRMLAGATYDEAAQHDNKTGI</sequence>
<organism evidence="1 2">
    <name type="scientific">Paraburkholderia phenoliruptrix</name>
    <dbReference type="NCBI Taxonomy" id="252970"/>
    <lineage>
        <taxon>Bacteria</taxon>
        <taxon>Pseudomonadati</taxon>
        <taxon>Pseudomonadota</taxon>
        <taxon>Betaproteobacteria</taxon>
        <taxon>Burkholderiales</taxon>
        <taxon>Burkholderiaceae</taxon>
        <taxon>Paraburkholderia</taxon>
    </lineage>
</organism>
<name>A0ABV3WLX5_9BURK</name>
<dbReference type="EMBL" id="JBFPKE010000047">
    <property type="protein sequence ID" value="MEX3754228.1"/>
    <property type="molecule type" value="Genomic_DNA"/>
</dbReference>
<reference evidence="1 2" key="1">
    <citation type="submission" date="2024-07" db="EMBL/GenBank/DDBJ databases">
        <title>A survey of Mimosa microsymbionts across Brazilian biomes reveals a high diversity of Paraburkholderia nodulating endemic species, but also that Cupriavidus is common as a symbiont of widespread species.</title>
        <authorList>
            <person name="Rouws L."/>
            <person name="Barauna A."/>
            <person name="Beukes C."/>
            <person name="Rouws J.R.C."/>
            <person name="De Faria S.M."/>
            <person name="Gross E."/>
            <person name="Bueno Dos Reis Junior F."/>
            <person name="Simon M.F."/>
            <person name="Maluk M."/>
            <person name="Odee D.W."/>
            <person name="Kenicer G."/>
            <person name="Young J.P.W."/>
            <person name="Reis V.M."/>
            <person name="Zilli J."/>
            <person name="James E.K."/>
        </authorList>
    </citation>
    <scope>NUCLEOTIDE SEQUENCE [LARGE SCALE GENOMIC DNA]</scope>
    <source>
        <strain evidence="1 2">BR14375</strain>
    </source>
</reference>
<keyword evidence="2" id="KW-1185">Reference proteome</keyword>
<evidence type="ECO:0000313" key="1">
    <source>
        <dbReference type="EMBL" id="MEX3754228.1"/>
    </source>
</evidence>
<proteinExistence type="predicted"/>
<dbReference type="Proteomes" id="UP001558535">
    <property type="component" value="Unassembled WGS sequence"/>
</dbReference>
<comment type="caution">
    <text evidence="1">The sequence shown here is derived from an EMBL/GenBank/DDBJ whole genome shotgun (WGS) entry which is preliminary data.</text>
</comment>
<accession>A0ABV3WLX5</accession>